<evidence type="ECO:0000259" key="1">
    <source>
        <dbReference type="Pfam" id="PF13392"/>
    </source>
</evidence>
<evidence type="ECO:0000313" key="3">
    <source>
        <dbReference type="Proteomes" id="UP000015346"/>
    </source>
</evidence>
<accession>S9RY14</accession>
<reference evidence="2 3" key="1">
    <citation type="journal article" date="2013" name="Stand. Genomic Sci.">
        <title>Genome sequence of the reddish-pigmented Rubellimicrobium thermophilum type strain (DSM 16684(T)), a member of the Roseobacter clade.</title>
        <authorList>
            <person name="Fiebig A."/>
            <person name="Riedel T."/>
            <person name="Gronow S."/>
            <person name="Petersen J."/>
            <person name="Klenk H.P."/>
            <person name="Goker M."/>
        </authorList>
    </citation>
    <scope>NUCLEOTIDE SEQUENCE [LARGE SCALE GENOMIC DNA]</scope>
    <source>
        <strain evidence="2 3">DSM 16684</strain>
    </source>
</reference>
<evidence type="ECO:0000313" key="2">
    <source>
        <dbReference type="EMBL" id="EPX82925.1"/>
    </source>
</evidence>
<keyword evidence="2" id="KW-0540">Nuclease</keyword>
<sequence>MTNGEIWRTVPSAPDLLVSSEGRVMLAPYRGPMPKGGERSYGGTPTFGVWNKQDARFIIVVRGTTYKVARLVAEAFHGPAPFDRAVVMHLDENAANNRADNLAWGTQRENLNAPGFLEYCRGRTGDRHPVAVGKRRRARS</sequence>
<dbReference type="Gene3D" id="3.90.75.20">
    <property type="match status" value="1"/>
</dbReference>
<dbReference type="SUPFAM" id="SSF54060">
    <property type="entry name" value="His-Me finger endonucleases"/>
    <property type="match status" value="1"/>
</dbReference>
<keyword evidence="2" id="KW-0255">Endonuclease</keyword>
<dbReference type="Proteomes" id="UP000015346">
    <property type="component" value="Unassembled WGS sequence"/>
</dbReference>
<gene>
    <name evidence="2" type="ORF">ruthe_02996</name>
</gene>
<organism evidence="2 3">
    <name type="scientific">Rubellimicrobium thermophilum DSM 16684</name>
    <dbReference type="NCBI Taxonomy" id="1123069"/>
    <lineage>
        <taxon>Bacteria</taxon>
        <taxon>Pseudomonadati</taxon>
        <taxon>Pseudomonadota</taxon>
        <taxon>Alphaproteobacteria</taxon>
        <taxon>Rhodobacterales</taxon>
        <taxon>Roseobacteraceae</taxon>
        <taxon>Rubellimicrobium</taxon>
    </lineage>
</organism>
<dbReference type="InterPro" id="IPR003615">
    <property type="entry name" value="HNH_nuc"/>
</dbReference>
<feature type="domain" description="HNH nuclease" evidence="1">
    <location>
        <begin position="67"/>
        <end position="110"/>
    </location>
</feature>
<name>S9RY14_9RHOB</name>
<dbReference type="Pfam" id="PF13392">
    <property type="entry name" value="HNH_3"/>
    <property type="match status" value="1"/>
</dbReference>
<keyword evidence="3" id="KW-1185">Reference proteome</keyword>
<proteinExistence type="predicted"/>
<dbReference type="RefSeq" id="WP_021099058.1">
    <property type="nucleotide sequence ID" value="NZ_KE557324.1"/>
</dbReference>
<dbReference type="HOGENOM" id="CLU_1833732_0_0_5"/>
<dbReference type="InterPro" id="IPR044925">
    <property type="entry name" value="His-Me_finger_sf"/>
</dbReference>
<dbReference type="AlphaFoldDB" id="S9RY14"/>
<keyword evidence="2" id="KW-0378">Hydrolase</keyword>
<dbReference type="GO" id="GO:0004519">
    <property type="term" value="F:endonuclease activity"/>
    <property type="evidence" value="ECO:0007669"/>
    <property type="project" value="UniProtKB-KW"/>
</dbReference>
<comment type="caution">
    <text evidence="2">The sequence shown here is derived from an EMBL/GenBank/DDBJ whole genome shotgun (WGS) entry which is preliminary data.</text>
</comment>
<dbReference type="OrthoDB" id="6631788at2"/>
<dbReference type="EMBL" id="AOLV01000035">
    <property type="protein sequence ID" value="EPX82925.1"/>
    <property type="molecule type" value="Genomic_DNA"/>
</dbReference>
<dbReference type="STRING" id="1123069.ruthe_02996"/>
<protein>
    <submittedName>
        <fullName evidence="2">HNH endonuclease</fullName>
    </submittedName>
</protein>